<evidence type="ECO:0000313" key="2">
    <source>
        <dbReference type="Proteomes" id="UP000198984"/>
    </source>
</evidence>
<dbReference type="AlphaFoldDB" id="A0A1H7KX94"/>
<sequence length="71" mass="8205">MAKRSEAPPSNSRQQYLKQLFSAAALTMVGSNPQLYLVSFRYLASHHYLSPKADTLMTRLRPRYQFASQRQ</sequence>
<protein>
    <submittedName>
        <fullName evidence="1">Uncharacterized protein</fullName>
    </submittedName>
</protein>
<keyword evidence="2" id="KW-1185">Reference proteome</keyword>
<reference evidence="1 2" key="1">
    <citation type="submission" date="2016-10" db="EMBL/GenBank/DDBJ databases">
        <authorList>
            <person name="de Groot N.N."/>
        </authorList>
    </citation>
    <scope>NUCLEOTIDE SEQUENCE [LARGE SCALE GENOMIC DNA]</scope>
    <source>
        <strain evidence="1 2">DSM 21039</strain>
    </source>
</reference>
<gene>
    <name evidence="1" type="ORF">SAMN04488505_1011122</name>
</gene>
<name>A0A1H7KX94_9BACT</name>
<dbReference type="STRING" id="573321.SAMN04488505_1011122"/>
<dbReference type="Proteomes" id="UP000198984">
    <property type="component" value="Unassembled WGS sequence"/>
</dbReference>
<accession>A0A1H7KX94</accession>
<dbReference type="EMBL" id="FOBB01000001">
    <property type="protein sequence ID" value="SEK91160.1"/>
    <property type="molecule type" value="Genomic_DNA"/>
</dbReference>
<proteinExistence type="predicted"/>
<evidence type="ECO:0000313" key="1">
    <source>
        <dbReference type="EMBL" id="SEK91160.1"/>
    </source>
</evidence>
<organism evidence="1 2">
    <name type="scientific">Chitinophaga rupis</name>
    <dbReference type="NCBI Taxonomy" id="573321"/>
    <lineage>
        <taxon>Bacteria</taxon>
        <taxon>Pseudomonadati</taxon>
        <taxon>Bacteroidota</taxon>
        <taxon>Chitinophagia</taxon>
        <taxon>Chitinophagales</taxon>
        <taxon>Chitinophagaceae</taxon>
        <taxon>Chitinophaga</taxon>
    </lineage>
</organism>
<dbReference type="RefSeq" id="WP_089907264.1">
    <property type="nucleotide sequence ID" value="NZ_FOBB01000001.1"/>
</dbReference>